<reference evidence="2" key="1">
    <citation type="journal article" date="2017" name="Front. Plant Sci.">
        <title>Climate Clever Clovers: New Paradigm to Reduce the Environmental Footprint of Ruminants by Breeding Low Methanogenic Forages Utilizing Haplotype Variation.</title>
        <authorList>
            <person name="Kaur P."/>
            <person name="Appels R."/>
            <person name="Bayer P.E."/>
            <person name="Keeble-Gagnere G."/>
            <person name="Wang J."/>
            <person name="Hirakawa H."/>
            <person name="Shirasawa K."/>
            <person name="Vercoe P."/>
            <person name="Stefanova K."/>
            <person name="Durmic Z."/>
            <person name="Nichols P."/>
            <person name="Revell C."/>
            <person name="Isobe S.N."/>
            <person name="Edwards D."/>
            <person name="Erskine W."/>
        </authorList>
    </citation>
    <scope>NUCLEOTIDE SEQUENCE [LARGE SCALE GENOMIC DNA]</scope>
    <source>
        <strain evidence="2">cv. Daliak</strain>
    </source>
</reference>
<evidence type="ECO:0000313" key="2">
    <source>
        <dbReference type="Proteomes" id="UP000242715"/>
    </source>
</evidence>
<dbReference type="Proteomes" id="UP000242715">
    <property type="component" value="Unassembled WGS sequence"/>
</dbReference>
<name>A0A2Z6P7S2_TRISU</name>
<sequence>MRECGEEAEEVGDDIGRLVEIVAVDVSVDLFSVVECGAMRFYNSHCFPFQSTDSTNEHLVL</sequence>
<protein>
    <submittedName>
        <fullName evidence="1">Uncharacterized protein</fullName>
    </submittedName>
</protein>
<proteinExistence type="predicted"/>
<dbReference type="EMBL" id="DF973781">
    <property type="protein sequence ID" value="GAU39839.1"/>
    <property type="molecule type" value="Genomic_DNA"/>
</dbReference>
<evidence type="ECO:0000313" key="1">
    <source>
        <dbReference type="EMBL" id="GAU39839.1"/>
    </source>
</evidence>
<keyword evidence="2" id="KW-1185">Reference proteome</keyword>
<accession>A0A2Z6P7S2</accession>
<organism evidence="1 2">
    <name type="scientific">Trifolium subterraneum</name>
    <name type="common">Subterranean clover</name>
    <dbReference type="NCBI Taxonomy" id="3900"/>
    <lineage>
        <taxon>Eukaryota</taxon>
        <taxon>Viridiplantae</taxon>
        <taxon>Streptophyta</taxon>
        <taxon>Embryophyta</taxon>
        <taxon>Tracheophyta</taxon>
        <taxon>Spermatophyta</taxon>
        <taxon>Magnoliopsida</taxon>
        <taxon>eudicotyledons</taxon>
        <taxon>Gunneridae</taxon>
        <taxon>Pentapetalae</taxon>
        <taxon>rosids</taxon>
        <taxon>fabids</taxon>
        <taxon>Fabales</taxon>
        <taxon>Fabaceae</taxon>
        <taxon>Papilionoideae</taxon>
        <taxon>50 kb inversion clade</taxon>
        <taxon>NPAAA clade</taxon>
        <taxon>Hologalegina</taxon>
        <taxon>IRL clade</taxon>
        <taxon>Trifolieae</taxon>
        <taxon>Trifolium</taxon>
    </lineage>
</organism>
<gene>
    <name evidence="1" type="ORF">TSUD_68870</name>
</gene>
<dbReference type="AlphaFoldDB" id="A0A2Z6P7S2"/>